<feature type="transmembrane region" description="Helical" evidence="1">
    <location>
        <begin position="7"/>
        <end position="27"/>
    </location>
</feature>
<dbReference type="EMBL" id="GBXM01101079">
    <property type="protein sequence ID" value="JAH07498.1"/>
    <property type="molecule type" value="Transcribed_RNA"/>
</dbReference>
<name>A0A0E9PUF9_ANGAN</name>
<keyword evidence="1" id="KW-1133">Transmembrane helix</keyword>
<proteinExistence type="predicted"/>
<accession>A0A0E9PUF9</accession>
<reference evidence="2" key="2">
    <citation type="journal article" date="2015" name="Fish Shellfish Immunol.">
        <title>Early steps in the European eel (Anguilla anguilla)-Vibrio vulnificus interaction in the gills: Role of the RtxA13 toxin.</title>
        <authorList>
            <person name="Callol A."/>
            <person name="Pajuelo D."/>
            <person name="Ebbesson L."/>
            <person name="Teles M."/>
            <person name="MacKenzie S."/>
            <person name="Amaro C."/>
        </authorList>
    </citation>
    <scope>NUCLEOTIDE SEQUENCE</scope>
</reference>
<dbReference type="AlphaFoldDB" id="A0A0E9PUF9"/>
<evidence type="ECO:0000313" key="2">
    <source>
        <dbReference type="EMBL" id="JAH07498.1"/>
    </source>
</evidence>
<keyword evidence="1" id="KW-0472">Membrane</keyword>
<sequence>MTQMLEICPLFLFDYLIYTALFSPVLAV</sequence>
<keyword evidence="1" id="KW-0812">Transmembrane</keyword>
<protein>
    <submittedName>
        <fullName evidence="2">Uncharacterized protein</fullName>
    </submittedName>
</protein>
<organism evidence="2">
    <name type="scientific">Anguilla anguilla</name>
    <name type="common">European freshwater eel</name>
    <name type="synonym">Muraena anguilla</name>
    <dbReference type="NCBI Taxonomy" id="7936"/>
    <lineage>
        <taxon>Eukaryota</taxon>
        <taxon>Metazoa</taxon>
        <taxon>Chordata</taxon>
        <taxon>Craniata</taxon>
        <taxon>Vertebrata</taxon>
        <taxon>Euteleostomi</taxon>
        <taxon>Actinopterygii</taxon>
        <taxon>Neopterygii</taxon>
        <taxon>Teleostei</taxon>
        <taxon>Anguilliformes</taxon>
        <taxon>Anguillidae</taxon>
        <taxon>Anguilla</taxon>
    </lineage>
</organism>
<evidence type="ECO:0000256" key="1">
    <source>
        <dbReference type="SAM" id="Phobius"/>
    </source>
</evidence>
<reference evidence="2" key="1">
    <citation type="submission" date="2014-11" db="EMBL/GenBank/DDBJ databases">
        <authorList>
            <person name="Amaro Gonzalez C."/>
        </authorList>
    </citation>
    <scope>NUCLEOTIDE SEQUENCE</scope>
</reference>